<evidence type="ECO:0000256" key="1">
    <source>
        <dbReference type="SAM" id="MobiDB-lite"/>
    </source>
</evidence>
<protein>
    <submittedName>
        <fullName evidence="2">Uncharacterized protein</fullName>
    </submittedName>
</protein>
<feature type="region of interest" description="Disordered" evidence="1">
    <location>
        <begin position="65"/>
        <end position="92"/>
    </location>
</feature>
<evidence type="ECO:0000313" key="2">
    <source>
        <dbReference type="EMBL" id="KAE8259864.1"/>
    </source>
</evidence>
<dbReference type="InterPro" id="IPR039196">
    <property type="entry name" value="Fmc1"/>
</dbReference>
<dbReference type="Proteomes" id="UP000077521">
    <property type="component" value="Unassembled WGS sequence"/>
</dbReference>
<dbReference type="PANTHER" id="PTHR28015:SF1">
    <property type="entry name" value="ATP SYNTHASE ASSEMBLY FACTOR FMC1, MITOCHONDRIAL"/>
    <property type="match status" value="1"/>
</dbReference>
<organism evidence="2 3">
    <name type="scientific">Tilletia indica</name>
    <dbReference type="NCBI Taxonomy" id="43049"/>
    <lineage>
        <taxon>Eukaryota</taxon>
        <taxon>Fungi</taxon>
        <taxon>Dikarya</taxon>
        <taxon>Basidiomycota</taxon>
        <taxon>Ustilaginomycotina</taxon>
        <taxon>Exobasidiomycetes</taxon>
        <taxon>Tilletiales</taxon>
        <taxon>Tilletiaceae</taxon>
        <taxon>Tilletia</taxon>
    </lineage>
</organism>
<sequence>MSAAAAFTHYDSSARTVYRAILRELRKSAPPLATGPSVSYSSLKSAAGSATSSADLIASAQSKLAERSSPTSASSSPVESAATTTISRTAPPSFLQSPVLPFIRQSLRSAEAGTDSGVQGRTRLRDLADVELFMRSKRIHGDLLIRYNPTHGMSEQERVRATARRVGLDVPVEYDPSDSEQDAGAMAAATLEGDVQGQRQGYTGPLPPPKLDQD</sequence>
<dbReference type="EMBL" id="LWDF02000024">
    <property type="protein sequence ID" value="KAE8259864.1"/>
    <property type="molecule type" value="Genomic_DNA"/>
</dbReference>
<name>A0A177TIF9_9BASI</name>
<evidence type="ECO:0000313" key="3">
    <source>
        <dbReference type="Proteomes" id="UP000077521"/>
    </source>
</evidence>
<comment type="caution">
    <text evidence="2">The sequence shown here is derived from an EMBL/GenBank/DDBJ whole genome shotgun (WGS) entry which is preliminary data.</text>
</comment>
<feature type="compositionally biased region" description="Pro residues" evidence="1">
    <location>
        <begin position="205"/>
        <end position="214"/>
    </location>
</feature>
<dbReference type="PANTHER" id="PTHR28015">
    <property type="entry name" value="ATP SYNTHASE ASSEMBLY FACTOR FMC1, MITOCHONDRIAL"/>
    <property type="match status" value="1"/>
</dbReference>
<reference evidence="2" key="1">
    <citation type="submission" date="2016-04" db="EMBL/GenBank/DDBJ databases">
        <authorList>
            <person name="Nguyen H.D."/>
            <person name="Samba Siva P."/>
            <person name="Cullis J."/>
            <person name="Levesque C.A."/>
            <person name="Hambleton S."/>
        </authorList>
    </citation>
    <scope>NUCLEOTIDE SEQUENCE</scope>
    <source>
        <strain evidence="2">DAOMC 236416</strain>
    </source>
</reference>
<keyword evidence="3" id="KW-1185">Reference proteome</keyword>
<accession>A0A177TIF9</accession>
<reference evidence="2" key="2">
    <citation type="journal article" date="2019" name="IMA Fungus">
        <title>Genome sequencing and comparison of five Tilletia species to identify candidate genes for the detection of regulated species infecting wheat.</title>
        <authorList>
            <person name="Nguyen H.D.T."/>
            <person name="Sultana T."/>
            <person name="Kesanakurti P."/>
            <person name="Hambleton S."/>
        </authorList>
    </citation>
    <scope>NUCLEOTIDE SEQUENCE</scope>
    <source>
        <strain evidence="2">DAOMC 236416</strain>
    </source>
</reference>
<gene>
    <name evidence="2" type="ORF">A4X13_0g740</name>
</gene>
<dbReference type="GO" id="GO:0033615">
    <property type="term" value="P:mitochondrial proton-transporting ATP synthase complex assembly"/>
    <property type="evidence" value="ECO:0007669"/>
    <property type="project" value="InterPro"/>
</dbReference>
<dbReference type="GO" id="GO:0005759">
    <property type="term" value="C:mitochondrial matrix"/>
    <property type="evidence" value="ECO:0007669"/>
    <property type="project" value="TreeGrafter"/>
</dbReference>
<dbReference type="Pfam" id="PF13233">
    <property type="entry name" value="Complex1_LYR_2"/>
    <property type="match status" value="1"/>
</dbReference>
<dbReference type="AlphaFoldDB" id="A0A177TIF9"/>
<feature type="compositionally biased region" description="Low complexity" evidence="1">
    <location>
        <begin position="67"/>
        <end position="85"/>
    </location>
</feature>
<feature type="region of interest" description="Disordered" evidence="1">
    <location>
        <begin position="172"/>
        <end position="214"/>
    </location>
</feature>
<proteinExistence type="predicted"/>